<dbReference type="Pfam" id="PF00326">
    <property type="entry name" value="Peptidase_S9"/>
    <property type="match status" value="1"/>
</dbReference>
<dbReference type="GO" id="GO:0006508">
    <property type="term" value="P:proteolysis"/>
    <property type="evidence" value="ECO:0007669"/>
    <property type="project" value="InterPro"/>
</dbReference>
<dbReference type="SUPFAM" id="SSF82171">
    <property type="entry name" value="DPP6 N-terminal domain-like"/>
    <property type="match status" value="1"/>
</dbReference>
<evidence type="ECO:0000259" key="6">
    <source>
        <dbReference type="Pfam" id="PF00930"/>
    </source>
</evidence>
<dbReference type="GO" id="GO:0008239">
    <property type="term" value="F:dipeptidyl-peptidase activity"/>
    <property type="evidence" value="ECO:0007669"/>
    <property type="project" value="TreeGrafter"/>
</dbReference>
<evidence type="ECO:0000256" key="1">
    <source>
        <dbReference type="ARBA" id="ARBA00006150"/>
    </source>
</evidence>
<dbReference type="AlphaFoldDB" id="A0A8H7S5K5"/>
<keyword evidence="2" id="KW-0645">Protease</keyword>
<evidence type="ECO:0000313" key="7">
    <source>
        <dbReference type="EMBL" id="KAG2221893.1"/>
    </source>
</evidence>
<dbReference type="GO" id="GO:0008236">
    <property type="term" value="F:serine-type peptidase activity"/>
    <property type="evidence" value="ECO:0007669"/>
    <property type="project" value="UniProtKB-KW"/>
</dbReference>
<feature type="domain" description="Dipeptidylpeptidase IV N-terminal" evidence="6">
    <location>
        <begin position="250"/>
        <end position="604"/>
    </location>
</feature>
<evidence type="ECO:0000259" key="5">
    <source>
        <dbReference type="Pfam" id="PF00326"/>
    </source>
</evidence>
<dbReference type="Gene3D" id="2.140.10.30">
    <property type="entry name" value="Dipeptidylpeptidase IV, N-terminal domain"/>
    <property type="match status" value="1"/>
</dbReference>
<proteinExistence type="inferred from homology"/>
<feature type="domain" description="Peptidase S9 prolyl oligopeptidase catalytic" evidence="5">
    <location>
        <begin position="819"/>
        <end position="1023"/>
    </location>
</feature>
<comment type="similarity">
    <text evidence="1">Belongs to the peptidase S9B family.</text>
</comment>
<dbReference type="PANTHER" id="PTHR11731">
    <property type="entry name" value="PROTEASE FAMILY S9B,C DIPEPTIDYL-PEPTIDASE IV-RELATED"/>
    <property type="match status" value="1"/>
</dbReference>
<dbReference type="EMBL" id="JAEPRB010000097">
    <property type="protein sequence ID" value="KAG2221893.1"/>
    <property type="molecule type" value="Genomic_DNA"/>
</dbReference>
<evidence type="ECO:0000256" key="3">
    <source>
        <dbReference type="ARBA" id="ARBA00022825"/>
    </source>
</evidence>
<dbReference type="InterPro" id="IPR001375">
    <property type="entry name" value="Peptidase_S9_cat"/>
</dbReference>
<accession>A0A8H7S5K5</accession>
<feature type="compositionally biased region" description="Low complexity" evidence="4">
    <location>
        <begin position="225"/>
        <end position="234"/>
    </location>
</feature>
<protein>
    <submittedName>
        <fullName evidence="7">Uncharacterized protein</fullName>
    </submittedName>
</protein>
<dbReference type="SUPFAM" id="SSF53474">
    <property type="entry name" value="alpha/beta-Hydrolases"/>
    <property type="match status" value="1"/>
</dbReference>
<keyword evidence="3" id="KW-0720">Serine protease</keyword>
<evidence type="ECO:0000256" key="4">
    <source>
        <dbReference type="SAM" id="MobiDB-lite"/>
    </source>
</evidence>
<dbReference type="InterPro" id="IPR002469">
    <property type="entry name" value="Peptidase_S9B_N"/>
</dbReference>
<keyword evidence="2" id="KW-0378">Hydrolase</keyword>
<dbReference type="Pfam" id="PF00930">
    <property type="entry name" value="DPPIV_N"/>
    <property type="match status" value="1"/>
</dbReference>
<name>A0A8H7S5K5_9FUNG</name>
<feature type="region of interest" description="Disordered" evidence="4">
    <location>
        <begin position="206"/>
        <end position="246"/>
    </location>
</feature>
<dbReference type="OrthoDB" id="16520at2759"/>
<evidence type="ECO:0000313" key="8">
    <source>
        <dbReference type="Proteomes" id="UP000646827"/>
    </source>
</evidence>
<dbReference type="Gene3D" id="3.40.50.1820">
    <property type="entry name" value="alpha/beta hydrolase"/>
    <property type="match status" value="1"/>
</dbReference>
<dbReference type="InterPro" id="IPR029058">
    <property type="entry name" value="AB_hydrolase_fold"/>
</dbReference>
<organism evidence="7 8">
    <name type="scientific">Circinella minor</name>
    <dbReference type="NCBI Taxonomy" id="1195481"/>
    <lineage>
        <taxon>Eukaryota</taxon>
        <taxon>Fungi</taxon>
        <taxon>Fungi incertae sedis</taxon>
        <taxon>Mucoromycota</taxon>
        <taxon>Mucoromycotina</taxon>
        <taxon>Mucoromycetes</taxon>
        <taxon>Mucorales</taxon>
        <taxon>Lichtheimiaceae</taxon>
        <taxon>Circinella</taxon>
    </lineage>
</organism>
<evidence type="ECO:0000256" key="2">
    <source>
        <dbReference type="ARBA" id="ARBA00022438"/>
    </source>
</evidence>
<dbReference type="InterPro" id="IPR050278">
    <property type="entry name" value="Serine_Prot_S9B/DPPIV"/>
</dbReference>
<reference evidence="7 8" key="1">
    <citation type="submission" date="2020-12" db="EMBL/GenBank/DDBJ databases">
        <title>Metabolic potential, ecology and presence of endohyphal bacteria is reflected in genomic diversity of Mucoromycotina.</title>
        <authorList>
            <person name="Muszewska A."/>
            <person name="Okrasinska A."/>
            <person name="Steczkiewicz K."/>
            <person name="Drgas O."/>
            <person name="Orlowska M."/>
            <person name="Perlinska-Lenart U."/>
            <person name="Aleksandrzak-Piekarczyk T."/>
            <person name="Szatraj K."/>
            <person name="Zielenkiewicz U."/>
            <person name="Pilsyk S."/>
            <person name="Malc E."/>
            <person name="Mieczkowski P."/>
            <person name="Kruszewska J.S."/>
            <person name="Biernat P."/>
            <person name="Pawlowska J."/>
        </authorList>
    </citation>
    <scope>NUCLEOTIDE SEQUENCE [LARGE SCALE GENOMIC DNA]</scope>
    <source>
        <strain evidence="7 8">CBS 142.35</strain>
    </source>
</reference>
<dbReference type="GO" id="GO:0004177">
    <property type="term" value="F:aminopeptidase activity"/>
    <property type="evidence" value="ECO:0007669"/>
    <property type="project" value="UniProtKB-KW"/>
</dbReference>
<gene>
    <name evidence="7" type="ORF">INT45_012537</name>
</gene>
<keyword evidence="2" id="KW-0031">Aminopeptidase</keyword>
<comment type="caution">
    <text evidence="7">The sequence shown here is derived from an EMBL/GenBank/DDBJ whole genome shotgun (WGS) entry which is preliminary data.</text>
</comment>
<dbReference type="Proteomes" id="UP000646827">
    <property type="component" value="Unassembled WGS sequence"/>
</dbReference>
<keyword evidence="8" id="KW-1185">Reference proteome</keyword>
<sequence length="1024" mass="116873">MSKGYTWDQIRSQVRSFRTRAQAAFPFHALTTIKDFSFDPVNERVYFLSNNQNVDGSMSRYLTLYEADYGATVDTLAVEESSEQPGQLPSLNEHPYLTWLSKFPVAEWSPVFTQYTTATIFSDHHEVNDTDLFSPSSSTSDMGDTTNNNLYPIQGISQYQMVENHVLFSFNGGVYLGDVGRISSLIPYIEQQQKAKHDSTIFLLQSAHQSESPPSPHTEMSIYPSLSKNQSSKHQQQHHLPIRSDPKLGNNNLIAFIRNRDIWVVTPNGYEVQLTTCSFQTEDPTLSCGTAEYVMQEEFQRYTGYYWGPPTDDENSKMNRILYLETSEEQVDVVMITKSQTASSTTVSSPGSPVRYPRAGRSNTVSDMQIVYFDTVEQGFATTVIRKRLWGGSINERFPWAEYLVRFGWLPDGQSVWAQILSRDQQKTAVIRIKCDQFVSIDKYKRDPKPTQFETLWEEQSDIWINISDAYYFLYNTSSPNCTEFIWSSEISGFRHLYYVQKPRNVEFNFQLHCKQLTGGEWGLTDNSIDVDEVHQLVYFKAKKDIPVETHFYAVSYHPAATLTTTEINSTTTPTIIRLTELGFSHNVTIDTKANAFIDYFSSLHHTPSITLRRVEYYNIRQQGYDDDDNRLEGDFFVLPRVSENQVNLLIPISRCNDEIDLSNDMMEKNRSGSFDDTTIDRQFSTSMLSTSPPQQTYVYATPTINNNNNNANRTAAASSEDNLQYYKSDGIEYLHSTLKSNTIESFDLETQTVPAGEIFNFIHSDGVKLYGYLYKPRFYQPGASYPTILYIYGGPKSQLVSNDFRLPRLQRYLMSVYFGFAVVVIDGRGSSDRGLKFESHLKYRLGSVEIEDQIAGLQYVCDAKIGAEPTHDGTLTSVVDIHRVAINGWSYGGYLSLIGLAQRPDIFKIAIAGAPVTDWKLYDSAYTERYMGTPMSNPEGYQAGSVVNMANQFPDGEHRLLIAHGLIDENVHFTNTEMLVSQLVKCNKPHYLQVYPTEKHGLRHASVNEHFETLMFFWLINYL</sequence>
<dbReference type="PANTHER" id="PTHR11731:SF193">
    <property type="entry name" value="DIPEPTIDYL PEPTIDASE 9"/>
    <property type="match status" value="1"/>
</dbReference>